<organism evidence="1 2">
    <name type="scientific">Candidatus Sarcina troglodytae</name>
    <dbReference type="NCBI Taxonomy" id="2726954"/>
    <lineage>
        <taxon>Bacteria</taxon>
        <taxon>Bacillati</taxon>
        <taxon>Bacillota</taxon>
        <taxon>Clostridia</taxon>
        <taxon>Eubacteriales</taxon>
        <taxon>Clostridiaceae</taxon>
        <taxon>Sarcina</taxon>
    </lineage>
</organism>
<evidence type="ECO:0000313" key="2">
    <source>
        <dbReference type="Proteomes" id="UP000594603"/>
    </source>
</evidence>
<dbReference type="Proteomes" id="UP000594603">
    <property type="component" value="Chromosome"/>
</dbReference>
<name>A0ACD1BC09_9CLOT</name>
<proteinExistence type="predicted"/>
<gene>
    <name evidence="1" type="ORF">HH195_03660</name>
</gene>
<keyword evidence="2" id="KW-1185">Reference proteome</keyword>
<keyword evidence="1" id="KW-0808">Transferase</keyword>
<dbReference type="EMBL" id="CP051754">
    <property type="protein sequence ID" value="QPJ85057.1"/>
    <property type="molecule type" value="Genomic_DNA"/>
</dbReference>
<keyword evidence="1" id="KW-0032">Aminotransferase</keyword>
<accession>A0ACD1BC09</accession>
<reference evidence="1" key="1">
    <citation type="submission" date="2020-04" db="EMBL/GenBank/DDBJ databases">
        <title>A novel bacterium ('Candidatus Sarcina troglodytae' sp. nov.) linked to a protracted, uniformly lethal epizootic among sanctuary western chimpanzees (Pan troglodytes verus) in Sierra Leone.</title>
        <authorList>
            <person name="Owens L.A."/>
            <person name="Colitti B."/>
            <person name="Hirji I."/>
            <person name="Pizaro A."/>
            <person name="Jaffe J.E."/>
            <person name="Moittie S."/>
            <person name="Bishop-Lilly K.A."/>
            <person name="Estrella L.A."/>
            <person name="Voegtly L.J."/>
            <person name="Kuhn J.H."/>
            <person name="Suen G."/>
            <person name="Deblois C.L."/>
            <person name="Dunn C."/>
            <person name="Juan-Salles C."/>
            <person name="Goldberg T.L."/>
        </authorList>
    </citation>
    <scope>NUCLEOTIDE SEQUENCE</scope>
    <source>
        <strain evidence="1">JB2</strain>
    </source>
</reference>
<protein>
    <submittedName>
        <fullName evidence="1">Aminotransferase class I/II-fold pyridoxal phosphate-dependent enzyme</fullName>
    </submittedName>
</protein>
<sequence>MILEDMILKNIKDMPPSGIRKYFDLVNEMEDVISLGVGEPDFVTPWNVREAGIYSLEKGHTHYSSNAGFIELRDEISKYLKRRCNLEYNPKEEIIVTVGGSEGIDLAIRALIGPGDEIIIPEPSFVAYKGCAAFAGGTVKIIDLKEEDDFKLTKEALEKVITPKTKVLVLPFPNNPTGAIMTRDELKPIVEFLKDKDIIILSDEIYSELSYGKKHESIASFPEIKDKVIVINGFSKAYAMTGWRLGYACGHKVLIDAMKKIHQYAIMCAPTTAQFAAIEALKNSDKDVEAMAREYNRRRRVVVQGFRKMGLECFEPMGALYVFPNIKSTNITSDEFCQRLLMEKKVLTVPGDAFGSCGQGFIRCSYATSMEDIMEALKRIEDFVKSLKNRKLCLKLM</sequence>
<evidence type="ECO:0000313" key="1">
    <source>
        <dbReference type="EMBL" id="QPJ85057.1"/>
    </source>
</evidence>